<dbReference type="Gene3D" id="3.30.70.1710">
    <property type="match status" value="1"/>
</dbReference>
<dbReference type="AlphaFoldDB" id="N2AEI8"/>
<dbReference type="STRING" id="1235802.C823_02186"/>
<comment type="subcellular location">
    <subcellularLocation>
        <location evidence="1">Bacterial microcompartment</location>
    </subcellularLocation>
</comment>
<protein>
    <recommendedName>
        <fullName evidence="4">BMC domain-containing protein</fullName>
    </recommendedName>
</protein>
<feature type="domain" description="BMC" evidence="4">
    <location>
        <begin position="4"/>
        <end position="87"/>
    </location>
</feature>
<dbReference type="Pfam" id="PF00936">
    <property type="entry name" value="BMC"/>
    <property type="match status" value="1"/>
</dbReference>
<dbReference type="PANTHER" id="PTHR33941:SF11">
    <property type="entry name" value="BACTERIAL MICROCOMPARTMENT SHELL PROTEIN PDUJ"/>
    <property type="match status" value="1"/>
</dbReference>
<evidence type="ECO:0000259" key="4">
    <source>
        <dbReference type="PROSITE" id="PS51930"/>
    </source>
</evidence>
<dbReference type="PANTHER" id="PTHR33941">
    <property type="entry name" value="PROPANEDIOL UTILIZATION PROTEIN PDUA"/>
    <property type="match status" value="1"/>
</dbReference>
<organism evidence="5 6">
    <name type="scientific">Eubacterium plexicaudatum ASF492</name>
    <dbReference type="NCBI Taxonomy" id="1235802"/>
    <lineage>
        <taxon>Bacteria</taxon>
        <taxon>Bacillati</taxon>
        <taxon>Bacillota</taxon>
        <taxon>Clostridia</taxon>
        <taxon>Eubacteriales</taxon>
        <taxon>Eubacteriaceae</taxon>
        <taxon>Eubacterium</taxon>
    </lineage>
</organism>
<dbReference type="CDD" id="cd06169">
    <property type="entry name" value="BMC"/>
    <property type="match status" value="1"/>
</dbReference>
<name>N2AEI8_9FIRM</name>
<dbReference type="SMART" id="SM00877">
    <property type="entry name" value="BMC"/>
    <property type="match status" value="1"/>
</dbReference>
<evidence type="ECO:0000256" key="1">
    <source>
        <dbReference type="ARBA" id="ARBA00024322"/>
    </source>
</evidence>
<sequence length="95" mass="10320">MGKAYGFFEIPSVTAAVVALDIMCKTAEVEMVTWEKKLGGRLVTIVIRGDVSAVKQAMEAAQEGGIKQPVVQVVIPNPHEEILKLVWQSANRVIS</sequence>
<comment type="caution">
    <text evidence="5">The sequence shown here is derived from an EMBL/GenBank/DDBJ whole genome shotgun (WGS) entry which is preliminary data.</text>
</comment>
<dbReference type="PROSITE" id="PS51930">
    <property type="entry name" value="BMC_2"/>
    <property type="match status" value="1"/>
</dbReference>
<dbReference type="InterPro" id="IPR000249">
    <property type="entry name" value="BMC_dom"/>
</dbReference>
<comment type="similarity">
    <text evidence="3">Belongs to the bacterial microcompartments protein family.</text>
</comment>
<proteinExistence type="inferred from homology"/>
<dbReference type="InterPro" id="IPR037233">
    <property type="entry name" value="CcmK-like_sf"/>
</dbReference>
<dbReference type="eggNOG" id="COG4577">
    <property type="taxonomic scope" value="Bacteria"/>
</dbReference>
<dbReference type="InterPro" id="IPR044872">
    <property type="entry name" value="CcmK/CsoS1_BMC"/>
</dbReference>
<dbReference type="OrthoDB" id="9812608at2"/>
<gene>
    <name evidence="5" type="ORF">C823_02186</name>
</gene>
<reference evidence="5 6" key="1">
    <citation type="journal article" date="2014" name="Genome Announc.">
        <title>Draft genome sequences of the altered schaedler flora, a defined bacterial community from gnotobiotic mice.</title>
        <authorList>
            <person name="Wannemuehler M.J."/>
            <person name="Overstreet A.M."/>
            <person name="Ward D.V."/>
            <person name="Phillips G.J."/>
        </authorList>
    </citation>
    <scope>NUCLEOTIDE SEQUENCE [LARGE SCALE GENOMIC DNA]</scope>
    <source>
        <strain evidence="5 6">ASF492</strain>
    </source>
</reference>
<accession>N2AEI8</accession>
<evidence type="ECO:0000256" key="3">
    <source>
        <dbReference type="PROSITE-ProRule" id="PRU01278"/>
    </source>
</evidence>
<keyword evidence="6" id="KW-1185">Reference proteome</keyword>
<evidence type="ECO:0000256" key="2">
    <source>
        <dbReference type="ARBA" id="ARBA00024446"/>
    </source>
</evidence>
<keyword evidence="2" id="KW-1283">Bacterial microcompartment</keyword>
<dbReference type="GO" id="GO:0031469">
    <property type="term" value="C:bacterial microcompartment"/>
    <property type="evidence" value="ECO:0007669"/>
    <property type="project" value="UniProtKB-SubCell"/>
</dbReference>
<dbReference type="PATRIC" id="fig|1235802.3.peg.2322"/>
<dbReference type="HOGENOM" id="CLU_064903_5_4_9"/>
<dbReference type="EMBL" id="AQFT01000067">
    <property type="protein sequence ID" value="EMZ27837.1"/>
    <property type="molecule type" value="Genomic_DNA"/>
</dbReference>
<evidence type="ECO:0000313" key="6">
    <source>
        <dbReference type="Proteomes" id="UP000012589"/>
    </source>
</evidence>
<dbReference type="Proteomes" id="UP000012589">
    <property type="component" value="Unassembled WGS sequence"/>
</dbReference>
<dbReference type="InterPro" id="IPR050575">
    <property type="entry name" value="BMC_shell"/>
</dbReference>
<evidence type="ECO:0000313" key="5">
    <source>
        <dbReference type="EMBL" id="EMZ27837.1"/>
    </source>
</evidence>
<dbReference type="SUPFAM" id="SSF143414">
    <property type="entry name" value="CcmK-like"/>
    <property type="match status" value="1"/>
</dbReference>